<reference evidence="6 7" key="1">
    <citation type="submission" date="2019-01" db="EMBL/GenBank/DDBJ databases">
        <title>A draft genome assembly of the solar-powered sea slug Elysia chlorotica.</title>
        <authorList>
            <person name="Cai H."/>
            <person name="Li Q."/>
            <person name="Fang X."/>
            <person name="Li J."/>
            <person name="Curtis N.E."/>
            <person name="Altenburger A."/>
            <person name="Shibata T."/>
            <person name="Feng M."/>
            <person name="Maeda T."/>
            <person name="Schwartz J.A."/>
            <person name="Shigenobu S."/>
            <person name="Lundholm N."/>
            <person name="Nishiyama T."/>
            <person name="Yang H."/>
            <person name="Hasebe M."/>
            <person name="Li S."/>
            <person name="Pierce S.K."/>
            <person name="Wang J."/>
        </authorList>
    </citation>
    <scope>NUCLEOTIDE SEQUENCE [LARGE SCALE GENOMIC DNA]</scope>
    <source>
        <strain evidence="6">EC2010</strain>
        <tissue evidence="6">Whole organism of an adult</tissue>
    </source>
</reference>
<dbReference type="InterPro" id="IPR000742">
    <property type="entry name" value="EGF"/>
</dbReference>
<dbReference type="Pfam" id="PF00008">
    <property type="entry name" value="EGF"/>
    <property type="match status" value="1"/>
</dbReference>
<dbReference type="Pfam" id="PF12661">
    <property type="entry name" value="hEGF"/>
    <property type="match status" value="1"/>
</dbReference>
<dbReference type="Gene3D" id="2.10.25.10">
    <property type="entry name" value="Laminin"/>
    <property type="match status" value="3"/>
</dbReference>
<accession>A0A3S1BUR8</accession>
<dbReference type="Proteomes" id="UP000271974">
    <property type="component" value="Unassembled WGS sequence"/>
</dbReference>
<comment type="caution">
    <text evidence="6">The sequence shown here is derived from an EMBL/GenBank/DDBJ whole genome shotgun (WGS) entry which is preliminary data.</text>
</comment>
<name>A0A3S1BUR8_ELYCH</name>
<evidence type="ECO:0000259" key="5">
    <source>
        <dbReference type="PROSITE" id="PS50026"/>
    </source>
</evidence>
<organism evidence="6 7">
    <name type="scientific">Elysia chlorotica</name>
    <name type="common">Eastern emerald elysia</name>
    <name type="synonym">Sea slug</name>
    <dbReference type="NCBI Taxonomy" id="188477"/>
    <lineage>
        <taxon>Eukaryota</taxon>
        <taxon>Metazoa</taxon>
        <taxon>Spiralia</taxon>
        <taxon>Lophotrochozoa</taxon>
        <taxon>Mollusca</taxon>
        <taxon>Gastropoda</taxon>
        <taxon>Heterobranchia</taxon>
        <taxon>Euthyneura</taxon>
        <taxon>Panpulmonata</taxon>
        <taxon>Sacoglossa</taxon>
        <taxon>Placobranchoidea</taxon>
        <taxon>Plakobranchidae</taxon>
        <taxon>Elysia</taxon>
    </lineage>
</organism>
<dbReference type="PANTHER" id="PTHR24049:SF40">
    <property type="entry name" value="EGF-LIKE DOMAIN-CONTAINING PROTEIN"/>
    <property type="match status" value="1"/>
</dbReference>
<evidence type="ECO:0000256" key="2">
    <source>
        <dbReference type="ARBA" id="ARBA00022737"/>
    </source>
</evidence>
<evidence type="ECO:0000313" key="7">
    <source>
        <dbReference type="Proteomes" id="UP000271974"/>
    </source>
</evidence>
<dbReference type="GO" id="GO:0007157">
    <property type="term" value="P:heterophilic cell-cell adhesion via plasma membrane cell adhesion molecules"/>
    <property type="evidence" value="ECO:0007669"/>
    <property type="project" value="TreeGrafter"/>
</dbReference>
<dbReference type="EMBL" id="RQTK01000007">
    <property type="protein sequence ID" value="RUS91730.1"/>
    <property type="molecule type" value="Genomic_DNA"/>
</dbReference>
<dbReference type="PRINTS" id="PR00010">
    <property type="entry name" value="EGFBLOOD"/>
</dbReference>
<feature type="domain" description="EGF-like" evidence="5">
    <location>
        <begin position="149"/>
        <end position="183"/>
    </location>
</feature>
<dbReference type="STRING" id="188477.A0A3S1BUR8"/>
<evidence type="ECO:0000256" key="3">
    <source>
        <dbReference type="ARBA" id="ARBA00023157"/>
    </source>
</evidence>
<dbReference type="PANTHER" id="PTHR24049">
    <property type="entry name" value="CRUMBS FAMILY MEMBER"/>
    <property type="match status" value="1"/>
</dbReference>
<keyword evidence="2" id="KW-0677">Repeat</keyword>
<dbReference type="CDD" id="cd00054">
    <property type="entry name" value="EGF_CA"/>
    <property type="match status" value="2"/>
</dbReference>
<dbReference type="PROSITE" id="PS50026">
    <property type="entry name" value="EGF_3"/>
    <property type="match status" value="3"/>
</dbReference>
<dbReference type="InterPro" id="IPR051022">
    <property type="entry name" value="Notch_Cell-Fate_Det"/>
</dbReference>
<dbReference type="SUPFAM" id="SSF57196">
    <property type="entry name" value="EGF/Laminin"/>
    <property type="match status" value="2"/>
</dbReference>
<dbReference type="OrthoDB" id="6099597at2759"/>
<comment type="caution">
    <text evidence="4">Lacks conserved residue(s) required for the propagation of feature annotation.</text>
</comment>
<dbReference type="FunFam" id="2.10.25.10:FF:000095">
    <property type="entry name" value="Notch, isoform B"/>
    <property type="match status" value="1"/>
</dbReference>
<dbReference type="InterPro" id="IPR013032">
    <property type="entry name" value="EGF-like_CS"/>
</dbReference>
<dbReference type="PROSITE" id="PS01186">
    <property type="entry name" value="EGF_2"/>
    <property type="match status" value="1"/>
</dbReference>
<sequence>MVASAAPRSTQSTQSTHIPMLLCLPPALTYRTQPAASRSRMRGEAVPPCHGTLYPKTSFLMKPSLDQTGNAHEAGAGKVPTGLGVLVPWYICQPGAQRAYLYEFSRRHCEYDDHCAPRPCRNGGTCNPTTHGFECTCPAGYRDLTCMEDVNECAEDPYICRNGGTCFNQHGGYTKEYTGVHCEDVYVPCQPSPCQNGGVCNKTGPYSYECSCRSGQTDVAHPHNACSCRASLLTPHSSGPGEITSL</sequence>
<evidence type="ECO:0000313" key="6">
    <source>
        <dbReference type="EMBL" id="RUS91730.1"/>
    </source>
</evidence>
<dbReference type="AlphaFoldDB" id="A0A3S1BUR8"/>
<dbReference type="SMART" id="SM00179">
    <property type="entry name" value="EGF_CA"/>
    <property type="match status" value="2"/>
</dbReference>
<protein>
    <recommendedName>
        <fullName evidence="5">EGF-like domain-containing protein</fullName>
    </recommendedName>
</protein>
<evidence type="ECO:0000256" key="1">
    <source>
        <dbReference type="ARBA" id="ARBA00022536"/>
    </source>
</evidence>
<feature type="disulfide bond" evidence="4">
    <location>
        <begin position="137"/>
        <end position="146"/>
    </location>
</feature>
<dbReference type="InterPro" id="IPR001881">
    <property type="entry name" value="EGF-like_Ca-bd_dom"/>
</dbReference>
<feature type="domain" description="EGF-like" evidence="5">
    <location>
        <begin position="185"/>
        <end position="223"/>
    </location>
</feature>
<gene>
    <name evidence="6" type="ORF">EGW08_000556</name>
</gene>
<dbReference type="GO" id="GO:0005509">
    <property type="term" value="F:calcium ion binding"/>
    <property type="evidence" value="ECO:0007669"/>
    <property type="project" value="InterPro"/>
</dbReference>
<dbReference type="GO" id="GO:0005886">
    <property type="term" value="C:plasma membrane"/>
    <property type="evidence" value="ECO:0007669"/>
    <property type="project" value="TreeGrafter"/>
</dbReference>
<dbReference type="GO" id="GO:0032991">
    <property type="term" value="C:protein-containing complex"/>
    <property type="evidence" value="ECO:0007669"/>
    <property type="project" value="TreeGrafter"/>
</dbReference>
<dbReference type="GO" id="GO:0045197">
    <property type="term" value="P:establishment or maintenance of epithelial cell apical/basal polarity"/>
    <property type="evidence" value="ECO:0007669"/>
    <property type="project" value="TreeGrafter"/>
</dbReference>
<dbReference type="SMART" id="SM00181">
    <property type="entry name" value="EGF"/>
    <property type="match status" value="3"/>
</dbReference>
<proteinExistence type="predicted"/>
<evidence type="ECO:0000256" key="4">
    <source>
        <dbReference type="PROSITE-ProRule" id="PRU00076"/>
    </source>
</evidence>
<keyword evidence="1 4" id="KW-0245">EGF-like domain</keyword>
<keyword evidence="7" id="KW-1185">Reference proteome</keyword>
<feature type="domain" description="EGF-like" evidence="5">
    <location>
        <begin position="111"/>
        <end position="147"/>
    </location>
</feature>
<keyword evidence="3 4" id="KW-1015">Disulfide bond</keyword>